<evidence type="ECO:0000313" key="10">
    <source>
        <dbReference type="EMBL" id="CAF0791772.1"/>
    </source>
</evidence>
<dbReference type="Proteomes" id="UP000663836">
    <property type="component" value="Unassembled WGS sequence"/>
</dbReference>
<evidence type="ECO:0000256" key="5">
    <source>
        <dbReference type="ARBA" id="ARBA00022927"/>
    </source>
</evidence>
<dbReference type="OrthoDB" id="441172at2759"/>
<dbReference type="PANTHER" id="PTHR22761">
    <property type="entry name" value="CHARGED MULTIVESICULAR BODY PROTEIN"/>
    <property type="match status" value="1"/>
</dbReference>
<dbReference type="AlphaFoldDB" id="A0A813RZ70"/>
<accession>A0A813RZ70</accession>
<keyword evidence="3" id="KW-0813">Transport</keyword>
<protein>
    <recommendedName>
        <fullName evidence="16">Charged multivesicular body protein 6</fullName>
    </recommendedName>
</protein>
<evidence type="ECO:0000313" key="11">
    <source>
        <dbReference type="EMBL" id="CAF0942197.1"/>
    </source>
</evidence>
<dbReference type="EMBL" id="CAJNOO010000434">
    <property type="protein sequence ID" value="CAF0942197.1"/>
    <property type="molecule type" value="Genomic_DNA"/>
</dbReference>
<dbReference type="GO" id="GO:0015031">
    <property type="term" value="P:protein transport"/>
    <property type="evidence" value="ECO:0007669"/>
    <property type="project" value="UniProtKB-KW"/>
</dbReference>
<dbReference type="EMBL" id="CAJNOH010000001">
    <property type="protein sequence ID" value="CAF0721361.1"/>
    <property type="molecule type" value="Genomic_DNA"/>
</dbReference>
<evidence type="ECO:0000313" key="12">
    <source>
        <dbReference type="EMBL" id="CAF1005968.1"/>
    </source>
</evidence>
<dbReference type="GO" id="GO:0000815">
    <property type="term" value="C:ESCRT III complex"/>
    <property type="evidence" value="ECO:0007669"/>
    <property type="project" value="TreeGrafter"/>
</dbReference>
<dbReference type="EMBL" id="CAJOBD010001646">
    <property type="protein sequence ID" value="CAF3820067.1"/>
    <property type="molecule type" value="Genomic_DNA"/>
</dbReference>
<evidence type="ECO:0000313" key="9">
    <source>
        <dbReference type="EMBL" id="CAF0790352.1"/>
    </source>
</evidence>
<dbReference type="PANTHER" id="PTHR22761:SF5">
    <property type="entry name" value="CHARGED MULTIVESICULAR BODY PROTEIN 6"/>
    <property type="match status" value="1"/>
</dbReference>
<dbReference type="Proteomes" id="UP000663882">
    <property type="component" value="Unassembled WGS sequence"/>
</dbReference>
<reference evidence="10" key="1">
    <citation type="submission" date="2021-02" db="EMBL/GenBank/DDBJ databases">
        <authorList>
            <person name="Nowell W R."/>
        </authorList>
    </citation>
    <scope>NUCLEOTIDE SEQUENCE</scope>
</reference>
<comment type="subcellular location">
    <subcellularLocation>
        <location evidence="1">Endosome membrane</location>
    </subcellularLocation>
</comment>
<dbReference type="EMBL" id="CAJNOL010000050">
    <property type="protein sequence ID" value="CAF0790352.1"/>
    <property type="molecule type" value="Genomic_DNA"/>
</dbReference>
<dbReference type="Proteomes" id="UP000663823">
    <property type="component" value="Unassembled WGS sequence"/>
</dbReference>
<comment type="similarity">
    <text evidence="2">Belongs to the SNF7 family.</text>
</comment>
<keyword evidence="5" id="KW-0653">Protein transport</keyword>
<gene>
    <name evidence="13" type="ORF">JBS370_LOCUS16405</name>
    <name evidence="9" type="ORF">JXQ802_LOCUS3704</name>
    <name evidence="10" type="ORF">JXQ802_LOCUS3769</name>
    <name evidence="14" type="ORF">OTI717_LOCUS24915</name>
    <name evidence="8" type="ORF">PYM288_LOCUS211</name>
    <name evidence="11" type="ORF">RFH988_LOCUS11148</name>
    <name evidence="12" type="ORF">ZHD862_LOCUS12781</name>
</gene>
<name>A0A813RZ70_9BILA</name>
<evidence type="ECO:0000313" key="14">
    <source>
        <dbReference type="EMBL" id="CAF3922813.1"/>
    </source>
</evidence>
<organism evidence="10 15">
    <name type="scientific">Rotaria sordida</name>
    <dbReference type="NCBI Taxonomy" id="392033"/>
    <lineage>
        <taxon>Eukaryota</taxon>
        <taxon>Metazoa</taxon>
        <taxon>Spiralia</taxon>
        <taxon>Gnathifera</taxon>
        <taxon>Rotifera</taxon>
        <taxon>Eurotatoria</taxon>
        <taxon>Bdelloidea</taxon>
        <taxon>Philodinida</taxon>
        <taxon>Philodinidae</taxon>
        <taxon>Rotaria</taxon>
    </lineage>
</organism>
<evidence type="ECO:0008006" key="16">
    <source>
        <dbReference type="Google" id="ProtNLM"/>
    </source>
</evidence>
<evidence type="ECO:0000313" key="13">
    <source>
        <dbReference type="EMBL" id="CAF3820067.1"/>
    </source>
</evidence>
<evidence type="ECO:0000256" key="3">
    <source>
        <dbReference type="ARBA" id="ARBA00022448"/>
    </source>
</evidence>
<evidence type="ECO:0000256" key="1">
    <source>
        <dbReference type="ARBA" id="ARBA00004608"/>
    </source>
</evidence>
<dbReference type="GO" id="GO:0006900">
    <property type="term" value="P:vesicle budding from membrane"/>
    <property type="evidence" value="ECO:0007669"/>
    <property type="project" value="TreeGrafter"/>
</dbReference>
<evidence type="ECO:0000313" key="8">
    <source>
        <dbReference type="EMBL" id="CAF0721361.1"/>
    </source>
</evidence>
<comment type="caution">
    <text evidence="10">The sequence shown here is derived from an EMBL/GenBank/DDBJ whole genome shotgun (WGS) entry which is preliminary data.</text>
</comment>
<dbReference type="GO" id="GO:0005771">
    <property type="term" value="C:multivesicular body"/>
    <property type="evidence" value="ECO:0007669"/>
    <property type="project" value="TreeGrafter"/>
</dbReference>
<dbReference type="InterPro" id="IPR005024">
    <property type="entry name" value="Snf7_fam"/>
</dbReference>
<evidence type="ECO:0000256" key="7">
    <source>
        <dbReference type="SAM" id="MobiDB-lite"/>
    </source>
</evidence>
<dbReference type="Gene3D" id="6.10.140.1230">
    <property type="match status" value="1"/>
</dbReference>
<keyword evidence="6" id="KW-0472">Membrane</keyword>
<evidence type="ECO:0000256" key="6">
    <source>
        <dbReference type="ARBA" id="ARBA00023136"/>
    </source>
</evidence>
<evidence type="ECO:0000256" key="2">
    <source>
        <dbReference type="ARBA" id="ARBA00006190"/>
    </source>
</evidence>
<evidence type="ECO:0000313" key="15">
    <source>
        <dbReference type="Proteomes" id="UP000663870"/>
    </source>
</evidence>
<dbReference type="Proteomes" id="UP000663854">
    <property type="component" value="Unassembled WGS sequence"/>
</dbReference>
<dbReference type="GO" id="GO:0032511">
    <property type="term" value="P:late endosome to vacuole transport via multivesicular body sorting pathway"/>
    <property type="evidence" value="ECO:0007669"/>
    <property type="project" value="TreeGrafter"/>
</dbReference>
<dbReference type="Proteomes" id="UP000663870">
    <property type="component" value="Unassembled WGS sequence"/>
</dbReference>
<keyword evidence="4" id="KW-0967">Endosome</keyword>
<dbReference type="EMBL" id="CAJOAX010004823">
    <property type="protein sequence ID" value="CAF3922813.1"/>
    <property type="molecule type" value="Genomic_DNA"/>
</dbReference>
<dbReference type="EMBL" id="CAJNOT010000510">
    <property type="protein sequence ID" value="CAF1005968.1"/>
    <property type="molecule type" value="Genomic_DNA"/>
</dbReference>
<feature type="region of interest" description="Disordered" evidence="7">
    <location>
        <begin position="1"/>
        <end position="20"/>
    </location>
</feature>
<sequence>MGSLFGKKSHKSSRQPAITEQDRAILQLKQQRDRLNQNRRRIETQLEREREVAKQLLKNGQKERALLLLRKKKMLEMQLDKSEGILENVERMTHELEFAQVQVDVVNSLRQGTDALKKMNEILKLEDIEKLMEDSREAMEYQNEVSNLLAGSLSRADEQDVEAELDELIRAEEAQHIGRLPDVPQRRERERDRIPVISPTRVKQRVLAEAD</sequence>
<dbReference type="Pfam" id="PF03357">
    <property type="entry name" value="Snf7"/>
    <property type="match status" value="1"/>
</dbReference>
<keyword evidence="15" id="KW-1185">Reference proteome</keyword>
<dbReference type="EMBL" id="CAJNOL010000051">
    <property type="protein sequence ID" value="CAF0791772.1"/>
    <property type="molecule type" value="Genomic_DNA"/>
</dbReference>
<evidence type="ECO:0000256" key="4">
    <source>
        <dbReference type="ARBA" id="ARBA00022753"/>
    </source>
</evidence>
<dbReference type="Proteomes" id="UP000663864">
    <property type="component" value="Unassembled WGS sequence"/>
</dbReference>
<proteinExistence type="inferred from homology"/>